<organism evidence="3">
    <name type="scientific">viral metagenome</name>
    <dbReference type="NCBI Taxonomy" id="1070528"/>
    <lineage>
        <taxon>unclassified sequences</taxon>
        <taxon>metagenomes</taxon>
        <taxon>organismal metagenomes</taxon>
    </lineage>
</organism>
<sequence>MDSTNNFKFNLELSENNETTSSRVSQMQSIQNEGLELFKRKNQDYGDAFANYGVVGVLVRMGDKIARLQSISTKSVSLVDSESLRDTLIDLHNYSAMAIMLLDEDDMKKMRQQLDILKEREFVDQDLDATTRHPNPPPPTPRQASRPKW</sequence>
<protein>
    <recommendedName>
        <fullName evidence="2">Nucleotide modification associated domain-containing protein</fullName>
    </recommendedName>
</protein>
<accession>A0A6C0H3U9</accession>
<feature type="domain" description="Nucleotide modification associated" evidence="2">
    <location>
        <begin position="41"/>
        <end position="100"/>
    </location>
</feature>
<dbReference type="Pfam" id="PF07659">
    <property type="entry name" value="DUF1599"/>
    <property type="match status" value="1"/>
</dbReference>
<proteinExistence type="predicted"/>
<evidence type="ECO:0000259" key="2">
    <source>
        <dbReference type="Pfam" id="PF07659"/>
    </source>
</evidence>
<evidence type="ECO:0000313" key="3">
    <source>
        <dbReference type="EMBL" id="QHT75119.1"/>
    </source>
</evidence>
<dbReference type="AlphaFoldDB" id="A0A6C0H3U9"/>
<dbReference type="EMBL" id="MN739863">
    <property type="protein sequence ID" value="QHT75119.1"/>
    <property type="molecule type" value="Genomic_DNA"/>
</dbReference>
<reference evidence="3" key="1">
    <citation type="journal article" date="2020" name="Nature">
        <title>Giant virus diversity and host interactions through global metagenomics.</title>
        <authorList>
            <person name="Schulz F."/>
            <person name="Roux S."/>
            <person name="Paez-Espino D."/>
            <person name="Jungbluth S."/>
            <person name="Walsh D.A."/>
            <person name="Denef V.J."/>
            <person name="McMahon K.D."/>
            <person name="Konstantinidis K.T."/>
            <person name="Eloe-Fadrosh E.A."/>
            <person name="Kyrpides N.C."/>
            <person name="Woyke T."/>
        </authorList>
    </citation>
    <scope>NUCLEOTIDE SEQUENCE</scope>
    <source>
        <strain evidence="3">GVMAG-M-3300023179-63</strain>
    </source>
</reference>
<evidence type="ECO:0000256" key="1">
    <source>
        <dbReference type="SAM" id="MobiDB-lite"/>
    </source>
</evidence>
<feature type="region of interest" description="Disordered" evidence="1">
    <location>
        <begin position="125"/>
        <end position="149"/>
    </location>
</feature>
<name>A0A6C0H3U9_9ZZZZ</name>
<dbReference type="InterPro" id="IPR011630">
    <property type="entry name" value="DUF1599"/>
</dbReference>